<dbReference type="RefSeq" id="WP_070364089.1">
    <property type="nucleotide sequence ID" value="NZ_CP016070.1"/>
</dbReference>
<organism evidence="2 3">
    <name type="scientific">Halodesulfurarchaeum formicicum</name>
    <dbReference type="NCBI Taxonomy" id="1873524"/>
    <lineage>
        <taxon>Archaea</taxon>
        <taxon>Methanobacteriati</taxon>
        <taxon>Methanobacteriota</taxon>
        <taxon>Stenosarchaea group</taxon>
        <taxon>Halobacteria</taxon>
        <taxon>Halobacteriales</taxon>
        <taxon>Halobacteriaceae</taxon>
        <taxon>Halodesulfurarchaeum</taxon>
    </lineage>
</organism>
<keyword evidence="1" id="KW-0812">Transmembrane</keyword>
<dbReference type="STRING" id="1873524.HSR6_0098"/>
<keyword evidence="1" id="KW-1133">Transmembrane helix</keyword>
<evidence type="ECO:0000313" key="2">
    <source>
        <dbReference type="EMBL" id="AOW79309.1"/>
    </source>
</evidence>
<name>A0A1D8S1S2_9EURY</name>
<feature type="transmembrane region" description="Helical" evidence="1">
    <location>
        <begin position="12"/>
        <end position="30"/>
    </location>
</feature>
<proteinExistence type="predicted"/>
<evidence type="ECO:0000313" key="3">
    <source>
        <dbReference type="Proteomes" id="UP000185608"/>
    </source>
</evidence>
<dbReference type="KEGG" id="halh:HTSR_0099"/>
<protein>
    <submittedName>
        <fullName evidence="2">Uncharacterized protein</fullName>
    </submittedName>
</protein>
<dbReference type="GeneID" id="29828118"/>
<reference evidence="2 3" key="1">
    <citation type="submission" date="2016-06" db="EMBL/GenBank/DDBJ databases">
        <title>Discovery of anaerobic lithoheterotrophic haloarchaeon capable of sulfur respiration by hydrogen and formate.</title>
        <authorList>
            <person name="Sorokin D.Y."/>
            <person name="Kublanov I.V."/>
            <person name="Roman P."/>
            <person name="Sinninghe Damste J.S."/>
            <person name="Golyshin P.N."/>
            <person name="Rojo D."/>
            <person name="Ciordia S."/>
            <person name="Mena Md.C."/>
            <person name="Ferrer M."/>
            <person name="Smedile F."/>
            <person name="Messina E."/>
            <person name="La Cono V."/>
            <person name="Yakimov M.M."/>
        </authorList>
    </citation>
    <scope>NUCLEOTIDE SEQUENCE [LARGE SCALE GENOMIC DNA]</scope>
    <source>
        <strain evidence="2 3">HTSR1</strain>
    </source>
</reference>
<dbReference type="EMBL" id="CP016070">
    <property type="protein sequence ID" value="AOW79309.1"/>
    <property type="molecule type" value="Genomic_DNA"/>
</dbReference>
<gene>
    <name evidence="2" type="ORF">HTSR_0099</name>
</gene>
<dbReference type="AlphaFoldDB" id="A0A1D8S1S2"/>
<sequence>MSLTLPSRKTTIVLLGILVVGFVITTTRLGTMAESLLYVGYMATMPILFGAVVLGGVYFGVKHLLAA</sequence>
<feature type="transmembrane region" description="Helical" evidence="1">
    <location>
        <begin position="36"/>
        <end position="61"/>
    </location>
</feature>
<accession>A0A1D8S1S2</accession>
<dbReference type="Proteomes" id="UP000185608">
    <property type="component" value="Chromosome"/>
</dbReference>
<evidence type="ECO:0000256" key="1">
    <source>
        <dbReference type="SAM" id="Phobius"/>
    </source>
</evidence>
<keyword evidence="1" id="KW-0472">Membrane</keyword>